<comment type="subcellular location">
    <subcellularLocation>
        <location evidence="1">Cell membrane</location>
        <topology evidence="1">Multi-pass membrane protein</topology>
    </subcellularLocation>
</comment>
<keyword evidence="5 7" id="KW-1133">Transmembrane helix</keyword>
<dbReference type="InterPro" id="IPR000620">
    <property type="entry name" value="EamA_dom"/>
</dbReference>
<feature type="transmembrane region" description="Helical" evidence="7">
    <location>
        <begin position="197"/>
        <end position="216"/>
    </location>
</feature>
<dbReference type="PANTHER" id="PTHR32322:SF18">
    <property type="entry name" value="S-ADENOSYLMETHIONINE_S-ADENOSYLHOMOCYSTEINE TRANSPORTER"/>
    <property type="match status" value="1"/>
</dbReference>
<dbReference type="AlphaFoldDB" id="A0A084JHG3"/>
<reference evidence="9 10" key="1">
    <citation type="submission" date="2014-07" db="EMBL/GenBank/DDBJ databases">
        <title>Draft genome of Clostridium sulfidigenes 113A isolated from sediments associated with methane hydrate from Krishna Godavari basin.</title>
        <authorList>
            <person name="Honkalas V.S."/>
            <person name="Dabir A.P."/>
            <person name="Arora P."/>
            <person name="Dhakephalkar P.K."/>
        </authorList>
    </citation>
    <scope>NUCLEOTIDE SEQUENCE [LARGE SCALE GENOMIC DNA]</scope>
    <source>
        <strain evidence="9 10">113A</strain>
    </source>
</reference>
<evidence type="ECO:0000256" key="5">
    <source>
        <dbReference type="ARBA" id="ARBA00022989"/>
    </source>
</evidence>
<feature type="transmembrane region" description="Helical" evidence="7">
    <location>
        <begin position="45"/>
        <end position="69"/>
    </location>
</feature>
<evidence type="ECO:0000313" key="9">
    <source>
        <dbReference type="EMBL" id="KEZ88397.1"/>
    </source>
</evidence>
<comment type="similarity">
    <text evidence="2">Belongs to the EamA transporter family.</text>
</comment>
<evidence type="ECO:0000256" key="4">
    <source>
        <dbReference type="ARBA" id="ARBA00022692"/>
    </source>
</evidence>
<evidence type="ECO:0000256" key="2">
    <source>
        <dbReference type="ARBA" id="ARBA00007362"/>
    </source>
</evidence>
<feature type="domain" description="EamA" evidence="8">
    <location>
        <begin position="14"/>
        <end position="155"/>
    </location>
</feature>
<dbReference type="InterPro" id="IPR050638">
    <property type="entry name" value="AA-Vitamin_Transporters"/>
</dbReference>
<name>A0A084JHG3_9CLOT</name>
<protein>
    <submittedName>
        <fullName evidence="9">Multidrug DMT transporter</fullName>
    </submittedName>
</protein>
<dbReference type="EMBL" id="JPMD01000003">
    <property type="protein sequence ID" value="KEZ88397.1"/>
    <property type="molecule type" value="Genomic_DNA"/>
</dbReference>
<dbReference type="Proteomes" id="UP000028542">
    <property type="component" value="Unassembled WGS sequence"/>
</dbReference>
<feature type="transmembrane region" description="Helical" evidence="7">
    <location>
        <begin position="283"/>
        <end position="300"/>
    </location>
</feature>
<dbReference type="Pfam" id="PF00892">
    <property type="entry name" value="EamA"/>
    <property type="match status" value="2"/>
</dbReference>
<dbReference type="InterPro" id="IPR037185">
    <property type="entry name" value="EmrE-like"/>
</dbReference>
<keyword evidence="4 7" id="KW-0812">Transmembrane</keyword>
<feature type="transmembrane region" description="Helical" evidence="7">
    <location>
        <begin position="164"/>
        <end position="185"/>
    </location>
</feature>
<keyword evidence="6 7" id="KW-0472">Membrane</keyword>
<keyword evidence="3" id="KW-1003">Cell membrane</keyword>
<feature type="transmembrane region" description="Helical" evidence="7">
    <location>
        <begin position="260"/>
        <end position="277"/>
    </location>
</feature>
<evidence type="ECO:0000256" key="7">
    <source>
        <dbReference type="SAM" id="Phobius"/>
    </source>
</evidence>
<dbReference type="PANTHER" id="PTHR32322">
    <property type="entry name" value="INNER MEMBRANE TRANSPORTER"/>
    <property type="match status" value="1"/>
</dbReference>
<feature type="transmembrane region" description="Helical" evidence="7">
    <location>
        <begin position="81"/>
        <end position="102"/>
    </location>
</feature>
<dbReference type="RefSeq" id="WP_035129999.1">
    <property type="nucleotide sequence ID" value="NZ_JBQHQR010000022.1"/>
</dbReference>
<dbReference type="eggNOG" id="COG0697">
    <property type="taxonomic scope" value="Bacteria"/>
</dbReference>
<dbReference type="SUPFAM" id="SSF103481">
    <property type="entry name" value="Multidrug resistance efflux transporter EmrE"/>
    <property type="match status" value="2"/>
</dbReference>
<evidence type="ECO:0000256" key="6">
    <source>
        <dbReference type="ARBA" id="ARBA00023136"/>
    </source>
</evidence>
<comment type="caution">
    <text evidence="9">The sequence shown here is derived from an EMBL/GenBank/DDBJ whole genome shotgun (WGS) entry which is preliminary data.</text>
</comment>
<evidence type="ECO:0000256" key="3">
    <source>
        <dbReference type="ARBA" id="ARBA00022475"/>
    </source>
</evidence>
<feature type="transmembrane region" description="Helical" evidence="7">
    <location>
        <begin position="114"/>
        <end position="131"/>
    </location>
</feature>
<feature type="domain" description="EamA" evidence="8">
    <location>
        <begin position="168"/>
        <end position="301"/>
    </location>
</feature>
<organism evidence="9 10">
    <name type="scientific">Clostridium sulfidigenes</name>
    <dbReference type="NCBI Taxonomy" id="318464"/>
    <lineage>
        <taxon>Bacteria</taxon>
        <taxon>Bacillati</taxon>
        <taxon>Bacillota</taxon>
        <taxon>Clostridia</taxon>
        <taxon>Eubacteriales</taxon>
        <taxon>Clostridiaceae</taxon>
        <taxon>Clostridium</taxon>
    </lineage>
</organism>
<feature type="transmembrane region" description="Helical" evidence="7">
    <location>
        <begin position="138"/>
        <end position="158"/>
    </location>
</feature>
<evidence type="ECO:0000259" key="8">
    <source>
        <dbReference type="Pfam" id="PF00892"/>
    </source>
</evidence>
<evidence type="ECO:0000256" key="1">
    <source>
        <dbReference type="ARBA" id="ARBA00004651"/>
    </source>
</evidence>
<sequence length="308" mass="33487">MSKKDVFQKSGVILLLALLCTLLWGSAYPSIKIGYSLFSIGENDIFSKLLFAGNRFALAGLLVILLTWIIQKKFPIPKKDALSHIALLGFIQTTLEYLFFYIGLSHTTGVKGSILNGTATFMAVILAHFIYSDDKLNFQKVLGCIVGFMGVVIINLGGKVGSGFTFTGEGFIILAAASFAIGSLISKEAAKREDSMIVTGWQLLFGGALLIIVGALGGARTSIPSTEAMLLLLYLSLLSSVAFTIWTILLKHNNVGKISIYNFLTPVFGVFLSAIFLKESIWHWKNLLALVFVCVGIYIVNKPKVKNS</sequence>
<accession>A0A084JHG3</accession>
<feature type="transmembrane region" description="Helical" evidence="7">
    <location>
        <begin position="228"/>
        <end position="248"/>
    </location>
</feature>
<evidence type="ECO:0000313" key="10">
    <source>
        <dbReference type="Proteomes" id="UP000028542"/>
    </source>
</evidence>
<proteinExistence type="inferred from homology"/>
<keyword evidence="10" id="KW-1185">Reference proteome</keyword>
<dbReference type="GO" id="GO:0005886">
    <property type="term" value="C:plasma membrane"/>
    <property type="evidence" value="ECO:0007669"/>
    <property type="project" value="UniProtKB-SubCell"/>
</dbReference>
<gene>
    <name evidence="9" type="ORF">IO99_03065</name>
</gene>